<feature type="transmembrane region" description="Helical" evidence="8">
    <location>
        <begin position="851"/>
        <end position="877"/>
    </location>
</feature>
<proteinExistence type="inferred from homology"/>
<dbReference type="OrthoDB" id="1689567at2759"/>
<dbReference type="PANTHER" id="PTHR13018">
    <property type="entry name" value="PROBABLE MEMBRANE PROTEIN DUF221-RELATED"/>
    <property type="match status" value="1"/>
</dbReference>
<keyword evidence="6 8" id="KW-0472">Membrane</keyword>
<evidence type="ECO:0000256" key="8">
    <source>
        <dbReference type="SAM" id="Phobius"/>
    </source>
</evidence>
<dbReference type="PANTHER" id="PTHR13018:SF5">
    <property type="entry name" value="RE44586P"/>
    <property type="match status" value="1"/>
</dbReference>
<feature type="compositionally biased region" description="Basic and acidic residues" evidence="7">
    <location>
        <begin position="1049"/>
        <end position="1062"/>
    </location>
</feature>
<feature type="domain" description="CSC1/OSCA1-like 7TM region" evidence="9">
    <location>
        <begin position="645"/>
        <end position="926"/>
    </location>
</feature>
<feature type="transmembrane region" description="Helical" evidence="8">
    <location>
        <begin position="932"/>
        <end position="954"/>
    </location>
</feature>
<evidence type="ECO:0000256" key="3">
    <source>
        <dbReference type="ARBA" id="ARBA00022448"/>
    </source>
</evidence>
<sequence>MSDCIRKSATSSAHYPFLLFLLTFEMASDTAETTINVLATIATACIFISMIPGMYIVHKKRNHAFSSVGAVNYLGAVFGVIFSGIFILHEKEHRKRYVIFFCGVFALIIALLLYRSLGTQDDDTIAKVLGYFADVMVIIMFGPPLMLMGDVIKTKNSEIIAAPMAISVILAAVFPRSLSGDKKGGLSEKLSVDNDTLRPRVPHVYSPENHADFPESKQRKFLGWVPFVWRIDEAQVAEKCGLDAWVLLRFMKMGRKVALLCVMCSLALFPMYFFTAAVFEEQEKQRHHLSELLPTRGGGANDTAVTAITSMMMIMLDKQIETGNGTANVLSSDGKVKLDVVDRLTISNVGKDDWRLFFTVLVAYMISIYVMRLLLNEYTVYRKRRHEFLMRKHPQQYSVVISDLPQSQRRPQTLQAYLDFLFPNSVHSVYIGVECAELEELLDKRQELVYHLYAANVKLSEAKAKTGEHDVIKRPKELIGRRFFGLCGGGKEVDAVDHYTDEMQRLEEEIIHVRDEILQRQSAEKTKQVTGEKQYGSTSTAAPRGFSGLSELAEKLRRTKSSMGDSRWGEETLPLLHVSVPVPKRPNVMRSCAFVSFRSIRSAQAAQQLLQVENPRRMVVLPAPNIRDVQWKNFGLPHKLKAKWKLISMGVSLLIGCFWTVPTAFVASMASVDELQHLFPWLGGFLEKNPWILIVLQQTAPLVYSAMNGLANVIFKLLSTQEGHLSISEVEASRFTKLCFFQAFQMFFVSALAGSIITEFMLFLDQPRMLFFFLGNTIANQSMMFITFIITQFCVDMSLFLLRISPMAISAAYHLLAPMHAKLPKPRDWMGLCPVNYQTDLDTPMNLAQQYLVFLFVVVFAPIAPLVGYFGAMFFVVSELSYKRCFFFVNSTRWATTNSMGVFWPPLYSFVIGALIIGQCTLIGLLSLKSAGYGPIVLTALLPLITLIFHWYAVDLSHLKRAAENLPLDQCCDVDEERKDDSFDFLDGIYQQPAMIEAFQPASILARDPESGAGAAIDTTNVQEEAPAPTVEPLNKPAKPISQQTRLAELNKDKKDEDKKTT</sequence>
<feature type="compositionally biased region" description="Polar residues" evidence="7">
    <location>
        <begin position="528"/>
        <end position="541"/>
    </location>
</feature>
<dbReference type="InterPro" id="IPR032880">
    <property type="entry name" value="CSC1/OSCA1-like_N"/>
</dbReference>
<feature type="transmembrane region" description="Helical" evidence="8">
    <location>
        <begin position="354"/>
        <end position="375"/>
    </location>
</feature>
<dbReference type="Pfam" id="PF13967">
    <property type="entry name" value="RSN1_TM"/>
    <property type="match status" value="1"/>
</dbReference>
<evidence type="ECO:0000256" key="4">
    <source>
        <dbReference type="ARBA" id="ARBA00022692"/>
    </source>
</evidence>
<dbReference type="InterPro" id="IPR027815">
    <property type="entry name" value="CSC1/OSCA1-like_cyt"/>
</dbReference>
<feature type="transmembrane region" description="Helical" evidence="8">
    <location>
        <begin position="739"/>
        <end position="764"/>
    </location>
</feature>
<dbReference type="Proteomes" id="UP000688947">
    <property type="component" value="Unassembled WGS sequence"/>
</dbReference>
<keyword evidence="3" id="KW-0813">Transport</keyword>
<evidence type="ECO:0000256" key="1">
    <source>
        <dbReference type="ARBA" id="ARBA00004141"/>
    </source>
</evidence>
<accession>A0A8T1UN91</accession>
<feature type="domain" description="CSC1/OSCA1-like N-terminal transmembrane" evidence="10">
    <location>
        <begin position="197"/>
        <end position="377"/>
    </location>
</feature>
<feature type="transmembrane region" description="Helical" evidence="8">
    <location>
        <begin position="646"/>
        <end position="671"/>
    </location>
</feature>
<feature type="transmembrane region" description="Helical" evidence="8">
    <location>
        <begin position="770"/>
        <end position="790"/>
    </location>
</feature>
<evidence type="ECO:0000259" key="10">
    <source>
        <dbReference type="Pfam" id="PF13967"/>
    </source>
</evidence>
<dbReference type="InterPro" id="IPR045122">
    <property type="entry name" value="Csc1-like"/>
</dbReference>
<evidence type="ECO:0008006" key="14">
    <source>
        <dbReference type="Google" id="ProtNLM"/>
    </source>
</evidence>
<feature type="transmembrane region" description="Helical" evidence="8">
    <location>
        <begin position="97"/>
        <end position="116"/>
    </location>
</feature>
<evidence type="ECO:0000313" key="13">
    <source>
        <dbReference type="Proteomes" id="UP000688947"/>
    </source>
</evidence>
<evidence type="ECO:0000259" key="9">
    <source>
        <dbReference type="Pfam" id="PF02714"/>
    </source>
</evidence>
<evidence type="ECO:0000259" key="11">
    <source>
        <dbReference type="Pfam" id="PF14703"/>
    </source>
</evidence>
<comment type="similarity">
    <text evidence="2">Belongs to the CSC1 (TC 1.A.17) family.</text>
</comment>
<dbReference type="Pfam" id="PF14703">
    <property type="entry name" value="PHM7_cyt"/>
    <property type="match status" value="1"/>
</dbReference>
<evidence type="ECO:0000256" key="2">
    <source>
        <dbReference type="ARBA" id="ARBA00007779"/>
    </source>
</evidence>
<feature type="domain" description="CSC1/OSCA1-like cytosolic" evidence="11">
    <location>
        <begin position="396"/>
        <end position="532"/>
    </location>
</feature>
<comment type="subcellular location">
    <subcellularLocation>
        <location evidence="1">Membrane</location>
        <topology evidence="1">Multi-pass membrane protein</topology>
    </subcellularLocation>
</comment>
<evidence type="ECO:0000313" key="12">
    <source>
        <dbReference type="EMBL" id="KAG6966693.1"/>
    </source>
</evidence>
<comment type="caution">
    <text evidence="12">The sequence shown here is derived from an EMBL/GenBank/DDBJ whole genome shotgun (WGS) entry which is preliminary data.</text>
</comment>
<feature type="transmembrane region" description="Helical" evidence="8">
    <location>
        <begin position="64"/>
        <end position="85"/>
    </location>
</feature>
<feature type="transmembrane region" description="Helical" evidence="8">
    <location>
        <begin position="257"/>
        <end position="279"/>
    </location>
</feature>
<organism evidence="12 13">
    <name type="scientific">Phytophthora cactorum</name>
    <dbReference type="NCBI Taxonomy" id="29920"/>
    <lineage>
        <taxon>Eukaryota</taxon>
        <taxon>Sar</taxon>
        <taxon>Stramenopiles</taxon>
        <taxon>Oomycota</taxon>
        <taxon>Peronosporomycetes</taxon>
        <taxon>Peronosporales</taxon>
        <taxon>Peronosporaceae</taxon>
        <taxon>Phytophthora</taxon>
    </lineage>
</organism>
<dbReference type="AlphaFoldDB" id="A0A8T1UN91"/>
<reference evidence="12" key="1">
    <citation type="submission" date="2021-01" db="EMBL/GenBank/DDBJ databases">
        <title>Phytophthora aleatoria, a newly-described species from Pinus radiata is distinct from Phytophthora cactorum isolates based on comparative genomics.</title>
        <authorList>
            <person name="Mcdougal R."/>
            <person name="Panda P."/>
            <person name="Williams N."/>
            <person name="Studholme D.J."/>
        </authorList>
    </citation>
    <scope>NUCLEOTIDE SEQUENCE</scope>
    <source>
        <strain evidence="12">NZFS 3830</strain>
    </source>
</reference>
<gene>
    <name evidence="12" type="ORF">JG687_00004693</name>
</gene>
<feature type="transmembrane region" description="Helical" evidence="8">
    <location>
        <begin position="37"/>
        <end position="57"/>
    </location>
</feature>
<dbReference type="EMBL" id="JAENGZ010000166">
    <property type="protein sequence ID" value="KAG6966693.1"/>
    <property type="molecule type" value="Genomic_DNA"/>
</dbReference>
<dbReference type="VEuPathDB" id="FungiDB:PC110_g6168"/>
<evidence type="ECO:0000256" key="7">
    <source>
        <dbReference type="SAM" id="MobiDB-lite"/>
    </source>
</evidence>
<dbReference type="Pfam" id="PF02714">
    <property type="entry name" value="RSN1_7TM"/>
    <property type="match status" value="1"/>
</dbReference>
<evidence type="ECO:0000256" key="5">
    <source>
        <dbReference type="ARBA" id="ARBA00022989"/>
    </source>
</evidence>
<feature type="region of interest" description="Disordered" evidence="7">
    <location>
        <begin position="522"/>
        <end position="545"/>
    </location>
</feature>
<feature type="transmembrane region" description="Helical" evidence="8">
    <location>
        <begin position="128"/>
        <end position="147"/>
    </location>
</feature>
<name>A0A8T1UN91_9STRA</name>
<keyword evidence="4 8" id="KW-0812">Transmembrane</keyword>
<keyword evidence="5 8" id="KW-1133">Transmembrane helix</keyword>
<dbReference type="InterPro" id="IPR003864">
    <property type="entry name" value="CSC1/OSCA1-like_7TM"/>
</dbReference>
<dbReference type="GO" id="GO:0005886">
    <property type="term" value="C:plasma membrane"/>
    <property type="evidence" value="ECO:0007669"/>
    <property type="project" value="TreeGrafter"/>
</dbReference>
<evidence type="ECO:0000256" key="6">
    <source>
        <dbReference type="ARBA" id="ARBA00023136"/>
    </source>
</evidence>
<protein>
    <recommendedName>
        <fullName evidence="14">Calcium permeable stress-gated cation channel 1</fullName>
    </recommendedName>
</protein>
<dbReference type="GO" id="GO:0005227">
    <property type="term" value="F:calcium-activated cation channel activity"/>
    <property type="evidence" value="ECO:0007669"/>
    <property type="project" value="InterPro"/>
</dbReference>
<feature type="region of interest" description="Disordered" evidence="7">
    <location>
        <begin position="1020"/>
        <end position="1062"/>
    </location>
</feature>